<name>A0ABU0TZN4_9SPHI</name>
<dbReference type="Gene3D" id="3.10.560.10">
    <property type="entry name" value="Outer membrane lipoprotein wza domain like"/>
    <property type="match status" value="1"/>
</dbReference>
<dbReference type="Pfam" id="PF02563">
    <property type="entry name" value="Poly_export"/>
    <property type="match status" value="1"/>
</dbReference>
<dbReference type="PANTHER" id="PTHR33619:SF3">
    <property type="entry name" value="POLYSACCHARIDE EXPORT PROTEIN GFCE-RELATED"/>
    <property type="match status" value="1"/>
</dbReference>
<comment type="similarity">
    <text evidence="2">Belongs to the BexD/CtrA/VexA family.</text>
</comment>
<proteinExistence type="inferred from homology"/>
<keyword evidence="12" id="KW-0564">Palmitate</keyword>
<accession>A0ABU0TZN4</accession>
<keyword evidence="13" id="KW-0998">Cell outer membrane</keyword>
<keyword evidence="14" id="KW-0449">Lipoprotein</keyword>
<dbReference type="Proteomes" id="UP001244640">
    <property type="component" value="Unassembled WGS sequence"/>
</dbReference>
<protein>
    <submittedName>
        <fullName evidence="18">Polysaccharide export outer membrane protein</fullName>
    </submittedName>
</protein>
<keyword evidence="4" id="KW-1134">Transmembrane beta strand</keyword>
<evidence type="ECO:0000256" key="5">
    <source>
        <dbReference type="ARBA" id="ARBA00022597"/>
    </source>
</evidence>
<gene>
    <name evidence="18" type="ORF">QE382_000157</name>
</gene>
<dbReference type="InterPro" id="IPR003715">
    <property type="entry name" value="Poly_export_N"/>
</dbReference>
<keyword evidence="3" id="KW-0813">Transport</keyword>
<evidence type="ECO:0000256" key="15">
    <source>
        <dbReference type="SAM" id="Phobius"/>
    </source>
</evidence>
<dbReference type="PANTHER" id="PTHR33619">
    <property type="entry name" value="POLYSACCHARIDE EXPORT PROTEIN GFCE-RELATED"/>
    <property type="match status" value="1"/>
</dbReference>
<evidence type="ECO:0000256" key="10">
    <source>
        <dbReference type="ARBA" id="ARBA00023114"/>
    </source>
</evidence>
<keyword evidence="8" id="KW-0625">Polysaccharide transport</keyword>
<organism evidence="18 19">
    <name type="scientific">Sphingobacterium zeae</name>
    <dbReference type="NCBI Taxonomy" id="1776859"/>
    <lineage>
        <taxon>Bacteria</taxon>
        <taxon>Pseudomonadati</taxon>
        <taxon>Bacteroidota</taxon>
        <taxon>Sphingobacteriia</taxon>
        <taxon>Sphingobacteriales</taxon>
        <taxon>Sphingobacteriaceae</taxon>
        <taxon>Sphingobacterium</taxon>
    </lineage>
</organism>
<keyword evidence="6 15" id="KW-0812">Transmembrane</keyword>
<feature type="transmembrane region" description="Helical" evidence="15">
    <location>
        <begin position="253"/>
        <end position="273"/>
    </location>
</feature>
<dbReference type="InterPro" id="IPR054765">
    <property type="entry name" value="SLBB_dom"/>
</dbReference>
<feature type="domain" description="Polysaccharide export protein N-terminal" evidence="16">
    <location>
        <begin position="55"/>
        <end position="155"/>
    </location>
</feature>
<evidence type="ECO:0000313" key="19">
    <source>
        <dbReference type="Proteomes" id="UP001244640"/>
    </source>
</evidence>
<reference evidence="18 19" key="1">
    <citation type="submission" date="2023-07" db="EMBL/GenBank/DDBJ databases">
        <title>Functional and genomic diversity of the sorghum phyllosphere microbiome.</title>
        <authorList>
            <person name="Shade A."/>
        </authorList>
    </citation>
    <scope>NUCLEOTIDE SEQUENCE [LARGE SCALE GENOMIC DNA]</scope>
    <source>
        <strain evidence="18 19">SORGH_AS_0892</strain>
    </source>
</reference>
<evidence type="ECO:0000256" key="6">
    <source>
        <dbReference type="ARBA" id="ARBA00022692"/>
    </source>
</evidence>
<keyword evidence="9" id="KW-0406">Ion transport</keyword>
<comment type="subcellular location">
    <subcellularLocation>
        <location evidence="1">Cell outer membrane</location>
        <topology evidence="1">Multi-pass membrane protein</topology>
    </subcellularLocation>
</comment>
<evidence type="ECO:0000313" key="18">
    <source>
        <dbReference type="EMBL" id="MDQ1148173.1"/>
    </source>
</evidence>
<dbReference type="Pfam" id="PF22461">
    <property type="entry name" value="SLBB_2"/>
    <property type="match status" value="1"/>
</dbReference>
<keyword evidence="15" id="KW-1133">Transmembrane helix</keyword>
<evidence type="ECO:0000256" key="1">
    <source>
        <dbReference type="ARBA" id="ARBA00004571"/>
    </source>
</evidence>
<keyword evidence="11 15" id="KW-0472">Membrane</keyword>
<keyword evidence="19" id="KW-1185">Reference proteome</keyword>
<keyword evidence="7" id="KW-0732">Signal</keyword>
<evidence type="ECO:0000256" key="3">
    <source>
        <dbReference type="ARBA" id="ARBA00022448"/>
    </source>
</evidence>
<evidence type="ECO:0000256" key="8">
    <source>
        <dbReference type="ARBA" id="ARBA00023047"/>
    </source>
</evidence>
<evidence type="ECO:0000256" key="9">
    <source>
        <dbReference type="ARBA" id="ARBA00023065"/>
    </source>
</evidence>
<evidence type="ECO:0000256" key="11">
    <source>
        <dbReference type="ARBA" id="ARBA00023136"/>
    </source>
</evidence>
<dbReference type="InterPro" id="IPR049712">
    <property type="entry name" value="Poly_export"/>
</dbReference>
<dbReference type="EMBL" id="JAUTBA010000001">
    <property type="protein sequence ID" value="MDQ1148173.1"/>
    <property type="molecule type" value="Genomic_DNA"/>
</dbReference>
<evidence type="ECO:0000259" key="16">
    <source>
        <dbReference type="Pfam" id="PF02563"/>
    </source>
</evidence>
<keyword evidence="10" id="KW-0626">Porin</keyword>
<evidence type="ECO:0000256" key="2">
    <source>
        <dbReference type="ARBA" id="ARBA00009450"/>
    </source>
</evidence>
<evidence type="ECO:0000256" key="13">
    <source>
        <dbReference type="ARBA" id="ARBA00023237"/>
    </source>
</evidence>
<evidence type="ECO:0000256" key="7">
    <source>
        <dbReference type="ARBA" id="ARBA00022729"/>
    </source>
</evidence>
<sequence length="274" mass="30070">MHIKTNDYYDMKRQILAMILLGVSLLSSCMSPKKVVYVNDMVPNIAYRALEVPMLKLQQSDRLSITVSAKNPELAAPFNVMGGSYTVVEKENGLSSGSAGTGGPSYLIDQQGNITFPILGNLHLEGLTLEQVRDLLSQRLSDGGYIKDAIVKVELLNLKVNVMGEVNRVGIIDVPDSRINLLEAISKAGGVTRNAASDRVTVIREENGVRKKMLTNVGSQDIFDSPAYYLQQNDIVYVEPIAAENTPREDRSWRFTTIATGIVTVILTAINLLK</sequence>
<evidence type="ECO:0000256" key="4">
    <source>
        <dbReference type="ARBA" id="ARBA00022452"/>
    </source>
</evidence>
<evidence type="ECO:0000256" key="12">
    <source>
        <dbReference type="ARBA" id="ARBA00023139"/>
    </source>
</evidence>
<evidence type="ECO:0000259" key="17">
    <source>
        <dbReference type="Pfam" id="PF22461"/>
    </source>
</evidence>
<dbReference type="PROSITE" id="PS51257">
    <property type="entry name" value="PROKAR_LIPOPROTEIN"/>
    <property type="match status" value="1"/>
</dbReference>
<dbReference type="Gene3D" id="3.30.1950.10">
    <property type="entry name" value="wza like domain"/>
    <property type="match status" value="1"/>
</dbReference>
<feature type="domain" description="SLBB" evidence="17">
    <location>
        <begin position="159"/>
        <end position="238"/>
    </location>
</feature>
<evidence type="ECO:0000256" key="14">
    <source>
        <dbReference type="ARBA" id="ARBA00023288"/>
    </source>
</evidence>
<comment type="caution">
    <text evidence="18">The sequence shown here is derived from an EMBL/GenBank/DDBJ whole genome shotgun (WGS) entry which is preliminary data.</text>
</comment>
<keyword evidence="5" id="KW-0762">Sugar transport</keyword>